<dbReference type="InterPro" id="IPR041662">
    <property type="entry name" value="SusD-like_2"/>
</dbReference>
<name>A0A7J5U5Z9_9BACT</name>
<evidence type="ECO:0000256" key="2">
    <source>
        <dbReference type="ARBA" id="ARBA00006275"/>
    </source>
</evidence>
<dbReference type="GO" id="GO:0009279">
    <property type="term" value="C:cell outer membrane"/>
    <property type="evidence" value="ECO:0007669"/>
    <property type="project" value="UniProtKB-SubCell"/>
</dbReference>
<gene>
    <name evidence="7" type="ORF">F5984_04560</name>
</gene>
<dbReference type="InterPro" id="IPR011990">
    <property type="entry name" value="TPR-like_helical_dom_sf"/>
</dbReference>
<dbReference type="EMBL" id="WELI01000001">
    <property type="protein sequence ID" value="KAB7733205.1"/>
    <property type="molecule type" value="Genomic_DNA"/>
</dbReference>
<proteinExistence type="inferred from homology"/>
<feature type="domain" description="RagB/SusD" evidence="6">
    <location>
        <begin position="296"/>
        <end position="589"/>
    </location>
</feature>
<keyword evidence="4" id="KW-0472">Membrane</keyword>
<dbReference type="InterPro" id="IPR012944">
    <property type="entry name" value="SusD_RagB_dom"/>
</dbReference>
<evidence type="ECO:0000259" key="6">
    <source>
        <dbReference type="Pfam" id="PF07980"/>
    </source>
</evidence>
<evidence type="ECO:0000256" key="3">
    <source>
        <dbReference type="ARBA" id="ARBA00022729"/>
    </source>
</evidence>
<comment type="caution">
    <text evidence="7">The sequence shown here is derived from an EMBL/GenBank/DDBJ whole genome shotgun (WGS) entry which is preliminary data.</text>
</comment>
<evidence type="ECO:0000313" key="8">
    <source>
        <dbReference type="Proteomes" id="UP000488299"/>
    </source>
</evidence>
<comment type="subcellular location">
    <subcellularLocation>
        <location evidence="1">Cell outer membrane</location>
    </subcellularLocation>
</comment>
<evidence type="ECO:0000256" key="1">
    <source>
        <dbReference type="ARBA" id="ARBA00004442"/>
    </source>
</evidence>
<organism evidence="7 8">
    <name type="scientific">Rudanella paleaurantiibacter</name>
    <dbReference type="NCBI Taxonomy" id="2614655"/>
    <lineage>
        <taxon>Bacteria</taxon>
        <taxon>Pseudomonadati</taxon>
        <taxon>Bacteroidota</taxon>
        <taxon>Cytophagia</taxon>
        <taxon>Cytophagales</taxon>
        <taxon>Cytophagaceae</taxon>
        <taxon>Rudanella</taxon>
    </lineage>
</organism>
<dbReference type="AlphaFoldDB" id="A0A7J5U5Z9"/>
<dbReference type="Gene3D" id="1.25.40.390">
    <property type="match status" value="1"/>
</dbReference>
<keyword evidence="5" id="KW-0998">Cell outer membrane</keyword>
<keyword evidence="8" id="KW-1185">Reference proteome</keyword>
<reference evidence="7 8" key="1">
    <citation type="submission" date="2019-10" db="EMBL/GenBank/DDBJ databases">
        <title>Rudanella paleaurantiibacter sp. nov., isolated from sludge.</title>
        <authorList>
            <person name="Xu S.Q."/>
        </authorList>
    </citation>
    <scope>NUCLEOTIDE SEQUENCE [LARGE SCALE GENOMIC DNA]</scope>
    <source>
        <strain evidence="7 8">HX-22-17</strain>
    </source>
</reference>
<dbReference type="SUPFAM" id="SSF48452">
    <property type="entry name" value="TPR-like"/>
    <property type="match status" value="1"/>
</dbReference>
<protein>
    <submittedName>
        <fullName evidence="7">RagB/SusD family nutrient uptake outer membrane protein</fullName>
    </submittedName>
</protein>
<dbReference type="RefSeq" id="WP_152123043.1">
    <property type="nucleotide sequence ID" value="NZ_WELI01000001.1"/>
</dbReference>
<comment type="similarity">
    <text evidence="2">Belongs to the SusD family.</text>
</comment>
<dbReference type="PROSITE" id="PS51257">
    <property type="entry name" value="PROKAR_LIPOPROTEIN"/>
    <property type="match status" value="1"/>
</dbReference>
<keyword evidence="3" id="KW-0732">Signal</keyword>
<dbReference type="Pfam" id="PF07980">
    <property type="entry name" value="SusD_RagB"/>
    <property type="match status" value="1"/>
</dbReference>
<evidence type="ECO:0000256" key="4">
    <source>
        <dbReference type="ARBA" id="ARBA00023136"/>
    </source>
</evidence>
<dbReference type="Proteomes" id="UP000488299">
    <property type="component" value="Unassembled WGS sequence"/>
</dbReference>
<accession>A0A7J5U5Z9</accession>
<evidence type="ECO:0000256" key="5">
    <source>
        <dbReference type="ARBA" id="ARBA00023237"/>
    </source>
</evidence>
<evidence type="ECO:0000313" key="7">
    <source>
        <dbReference type="EMBL" id="KAB7733205.1"/>
    </source>
</evidence>
<dbReference type="Pfam" id="PF12771">
    <property type="entry name" value="SusD-like_2"/>
    <property type="match status" value="1"/>
</dbReference>
<sequence>MKLNYIFVLLAAVLLVGCELEELPVATTSKGPIFSSESGLVLYTNSFYNMLNGKNLHRADAMSDYLARKDTPPYITEGNFSPQVSTGWTWTDLRNINYFIQNCTDPKVPLNVRRNYLGIARFFRAWFYFDKVKRFGDVPWIGKALDVTDTDILYKGRDPRAMVMDSVLADLDYACNNITTNSEPTRSLITKYVAFAFKARVCLHEGTFRKYHANIGLQSTSAAWLNQAATAAKKVIDEGGYKLYDGAGTDKSYRQVFINPAPMATEVMLSAVCDLALNNLNDANWYWTSGTYGDKASFIRTFINTYLNIDGTPFTNNPNYKTMLFKDEVKNRDKRLTQTIRAGDYKRTSGGAVVPSPPLFSYTYTGYMPIKWALDDMYYDTRDLNINSVSIFRYAEVLLAYAEAKAELGTLTDADWALTVGALRKRAGITGGLSTRPTVVDPYLQANYFPGITDPILLEVRRERGIELCLEGFRFDDIVRWRRGELMQMEWNGMYVPQLNTPMDLNEDGVMDVAFFKTPPATKVPGVTYVEVAPIVAGKPNSQLIAGDTSGELTWLNNIPRRWTDKHYYYPIPTGDIITNPKLTQNPGW</sequence>